<gene>
    <name evidence="2" type="primary">rpl32</name>
</gene>
<keyword evidence="1" id="KW-0472">Membrane</keyword>
<sequence>MAVPKKRTSLIKKRHRHSIWVKHAQFFFNKAFLLSSSVNYKNDLYKKNFYNVYPLIFFNTFFLVFIL</sequence>
<dbReference type="AlphaFoldDB" id="A0A7G1MQR4"/>
<keyword evidence="2" id="KW-0934">Plastid</keyword>
<dbReference type="SUPFAM" id="SSF57829">
    <property type="entry name" value="Zn-binding ribosomal proteins"/>
    <property type="match status" value="1"/>
</dbReference>
<accession>A0A7G1MQR4</accession>
<keyword evidence="1" id="KW-0812">Transmembrane</keyword>
<evidence type="ECO:0000313" key="2">
    <source>
        <dbReference type="EMBL" id="BCL05902.1"/>
    </source>
</evidence>
<name>A0A7G1MQR4_9STRA</name>
<dbReference type="GO" id="GO:0005840">
    <property type="term" value="C:ribosome"/>
    <property type="evidence" value="ECO:0007669"/>
    <property type="project" value="UniProtKB-KW"/>
</dbReference>
<organism evidence="2">
    <name type="scientific">Pteridomonas sp. YPF1301</name>
    <dbReference type="NCBI Taxonomy" id="2766739"/>
    <lineage>
        <taxon>Eukaryota</taxon>
        <taxon>Sar</taxon>
        <taxon>Stramenopiles</taxon>
        <taxon>Ochrophyta</taxon>
        <taxon>Dictyochophyceae</taxon>
        <taxon>Pedinellales</taxon>
        <taxon>Pteridomonas</taxon>
    </lineage>
</organism>
<evidence type="ECO:0000256" key="1">
    <source>
        <dbReference type="SAM" id="Phobius"/>
    </source>
</evidence>
<keyword evidence="1" id="KW-1133">Transmembrane helix</keyword>
<proteinExistence type="predicted"/>
<dbReference type="GO" id="GO:0006412">
    <property type="term" value="P:translation"/>
    <property type="evidence" value="ECO:0007669"/>
    <property type="project" value="InterPro"/>
</dbReference>
<dbReference type="InterPro" id="IPR011332">
    <property type="entry name" value="Ribosomal_zn-bd"/>
</dbReference>
<feature type="transmembrane region" description="Helical" evidence="1">
    <location>
        <begin position="50"/>
        <end position="66"/>
    </location>
</feature>
<protein>
    <submittedName>
        <fullName evidence="2">Ribosomal protein L32</fullName>
    </submittedName>
</protein>
<keyword evidence="2" id="KW-0687">Ribonucleoprotein</keyword>
<keyword evidence="2" id="KW-0689">Ribosomal protein</keyword>
<dbReference type="EMBL" id="LC580440">
    <property type="protein sequence ID" value="BCL05902.1"/>
    <property type="molecule type" value="Genomic_DNA"/>
</dbReference>
<reference evidence="2" key="1">
    <citation type="submission" date="2020-09" db="EMBL/GenBank/DDBJ databases">
        <title>Highly reduced plastid genomes of the non-photosynthetic dictyochophyceans Pteridomonas spp. (Ochrophyta, SAR).</title>
        <authorList>
            <person name="Kayama M."/>
            <person name="Kamikawa R."/>
        </authorList>
    </citation>
    <scope>NUCLEOTIDE SEQUENCE</scope>
    <source>
        <strain evidence="2">YPF1301</strain>
    </source>
</reference>
<geneLocation type="plastid" evidence="2"/>